<feature type="signal peptide" evidence="1">
    <location>
        <begin position="1"/>
        <end position="32"/>
    </location>
</feature>
<proteinExistence type="predicted"/>
<dbReference type="Pfam" id="PF11306">
    <property type="entry name" value="DUF3108"/>
    <property type="match status" value="1"/>
</dbReference>
<keyword evidence="1" id="KW-0732">Signal</keyword>
<gene>
    <name evidence="2" type="ORF">M8A51_19115</name>
</gene>
<reference evidence="2" key="1">
    <citation type="submission" date="2022-05" db="EMBL/GenBank/DDBJ databases">
        <title>Schlegelella sp. nov., isolated from mangrove soil.</title>
        <authorList>
            <person name="Liu Y."/>
            <person name="Ge X."/>
            <person name="Liu W."/>
        </authorList>
    </citation>
    <scope>NUCLEOTIDE SEQUENCE</scope>
    <source>
        <strain evidence="2">S2-27</strain>
    </source>
</reference>
<comment type="caution">
    <text evidence="2">The sequence shown here is derived from an EMBL/GenBank/DDBJ whole genome shotgun (WGS) entry which is preliminary data.</text>
</comment>
<dbReference type="Proteomes" id="UP001165541">
    <property type="component" value="Unassembled WGS sequence"/>
</dbReference>
<sequence length="257" mass="28068">MPTVRRSGPCVSHRRRDLLTVAALGWAASSGAAPPELAPTPVYSTRLPPAFTWTYALQRGALSGTGELSWRPLASTYQLKLEGKVVVIGAVLTQVSRGRTDPTGLAPQRFTDRRLRRAEQAAVFDRAAGKITFTGRSTQRPLVPGVQDRLSWMVQLPAIAQADPDRVRAGAAVVLRVVGARGNLDVWTLRSQGLQTVQLEGRTVQAVKLTREPDDPDDTVAEIWLDPQRHHLPVRARLTDGRSDPLELLLQSGTSRP</sequence>
<protein>
    <submittedName>
        <fullName evidence="2">DUF3108 domain-containing protein</fullName>
    </submittedName>
</protein>
<feature type="chain" id="PRO_5047410787" evidence="1">
    <location>
        <begin position="33"/>
        <end position="257"/>
    </location>
</feature>
<organism evidence="2 3">
    <name type="scientific">Caldimonas mangrovi</name>
    <dbReference type="NCBI Taxonomy" id="2944811"/>
    <lineage>
        <taxon>Bacteria</taxon>
        <taxon>Pseudomonadati</taxon>
        <taxon>Pseudomonadota</taxon>
        <taxon>Betaproteobacteria</taxon>
        <taxon>Burkholderiales</taxon>
        <taxon>Sphaerotilaceae</taxon>
        <taxon>Caldimonas</taxon>
    </lineage>
</organism>
<dbReference type="InterPro" id="IPR021457">
    <property type="entry name" value="DUF3108"/>
</dbReference>
<evidence type="ECO:0000313" key="3">
    <source>
        <dbReference type="Proteomes" id="UP001165541"/>
    </source>
</evidence>
<evidence type="ECO:0000256" key="1">
    <source>
        <dbReference type="SAM" id="SignalP"/>
    </source>
</evidence>
<keyword evidence="3" id="KW-1185">Reference proteome</keyword>
<dbReference type="EMBL" id="JAMKFE010000013">
    <property type="protein sequence ID" value="MCM5681642.1"/>
    <property type="molecule type" value="Genomic_DNA"/>
</dbReference>
<evidence type="ECO:0000313" key="2">
    <source>
        <dbReference type="EMBL" id="MCM5681642.1"/>
    </source>
</evidence>
<name>A0ABT0YSD8_9BURK</name>
<accession>A0ABT0YSD8</accession>
<dbReference type="RefSeq" id="WP_251780126.1">
    <property type="nucleotide sequence ID" value="NZ_JAMKFE010000013.1"/>
</dbReference>